<feature type="region of interest" description="Disordered" evidence="9">
    <location>
        <begin position="488"/>
        <end position="509"/>
    </location>
</feature>
<evidence type="ECO:0000256" key="8">
    <source>
        <dbReference type="ARBA" id="ARBA00048679"/>
    </source>
</evidence>
<dbReference type="Pfam" id="PF00069">
    <property type="entry name" value="Pkinase"/>
    <property type="match status" value="1"/>
</dbReference>
<evidence type="ECO:0000256" key="1">
    <source>
        <dbReference type="ARBA" id="ARBA00012513"/>
    </source>
</evidence>
<evidence type="ECO:0000256" key="5">
    <source>
        <dbReference type="ARBA" id="ARBA00022777"/>
    </source>
</evidence>
<feature type="region of interest" description="Disordered" evidence="9">
    <location>
        <begin position="576"/>
        <end position="627"/>
    </location>
</feature>
<dbReference type="PROSITE" id="PS50011">
    <property type="entry name" value="PROTEIN_KINASE_DOM"/>
    <property type="match status" value="1"/>
</dbReference>
<dbReference type="OrthoDB" id="5986190at2759"/>
<dbReference type="InterPro" id="IPR036465">
    <property type="entry name" value="vWFA_dom_sf"/>
</dbReference>
<feature type="domain" description="Protein kinase" evidence="10">
    <location>
        <begin position="147"/>
        <end position="482"/>
    </location>
</feature>
<dbReference type="PANTHER" id="PTHR43671:SF98">
    <property type="entry name" value="SERINE_THREONINE-PROTEIN KINASE NEK11"/>
    <property type="match status" value="1"/>
</dbReference>
<dbReference type="SMART" id="SM00220">
    <property type="entry name" value="S_TKc"/>
    <property type="match status" value="1"/>
</dbReference>
<keyword evidence="12" id="KW-1185">Reference proteome</keyword>
<dbReference type="GO" id="GO:0004674">
    <property type="term" value="F:protein serine/threonine kinase activity"/>
    <property type="evidence" value="ECO:0007669"/>
    <property type="project" value="UniProtKB-KW"/>
</dbReference>
<dbReference type="PANTHER" id="PTHR43671">
    <property type="entry name" value="SERINE/THREONINE-PROTEIN KINASE NEK"/>
    <property type="match status" value="1"/>
</dbReference>
<keyword evidence="2" id="KW-0723">Serine/threonine-protein kinase</keyword>
<comment type="catalytic activity">
    <reaction evidence="8">
        <text>L-seryl-[protein] + ATP = O-phospho-L-seryl-[protein] + ADP + H(+)</text>
        <dbReference type="Rhea" id="RHEA:17989"/>
        <dbReference type="Rhea" id="RHEA-COMP:9863"/>
        <dbReference type="Rhea" id="RHEA-COMP:11604"/>
        <dbReference type="ChEBI" id="CHEBI:15378"/>
        <dbReference type="ChEBI" id="CHEBI:29999"/>
        <dbReference type="ChEBI" id="CHEBI:30616"/>
        <dbReference type="ChEBI" id="CHEBI:83421"/>
        <dbReference type="ChEBI" id="CHEBI:456216"/>
        <dbReference type="EC" id="2.7.11.1"/>
    </reaction>
</comment>
<reference evidence="11" key="1">
    <citation type="journal article" date="2020" name="Stud. Mycol.">
        <title>101 Dothideomycetes genomes: a test case for predicting lifestyles and emergence of pathogens.</title>
        <authorList>
            <person name="Haridas S."/>
            <person name="Albert R."/>
            <person name="Binder M."/>
            <person name="Bloem J."/>
            <person name="Labutti K."/>
            <person name="Salamov A."/>
            <person name="Andreopoulos B."/>
            <person name="Baker S."/>
            <person name="Barry K."/>
            <person name="Bills G."/>
            <person name="Bluhm B."/>
            <person name="Cannon C."/>
            <person name="Castanera R."/>
            <person name="Culley D."/>
            <person name="Daum C."/>
            <person name="Ezra D."/>
            <person name="Gonzalez J."/>
            <person name="Henrissat B."/>
            <person name="Kuo A."/>
            <person name="Liang C."/>
            <person name="Lipzen A."/>
            <person name="Lutzoni F."/>
            <person name="Magnuson J."/>
            <person name="Mondo S."/>
            <person name="Nolan M."/>
            <person name="Ohm R."/>
            <person name="Pangilinan J."/>
            <person name="Park H.-J."/>
            <person name="Ramirez L."/>
            <person name="Alfaro M."/>
            <person name="Sun H."/>
            <person name="Tritt A."/>
            <person name="Yoshinaga Y."/>
            <person name="Zwiers L.-H."/>
            <person name="Turgeon B."/>
            <person name="Goodwin S."/>
            <person name="Spatafora J."/>
            <person name="Crous P."/>
            <person name="Grigoriev I."/>
        </authorList>
    </citation>
    <scope>NUCLEOTIDE SEQUENCE</scope>
    <source>
        <strain evidence="11">CBS 109.77</strain>
    </source>
</reference>
<dbReference type="Gene3D" id="1.10.510.10">
    <property type="entry name" value="Transferase(Phosphotransferase) domain 1"/>
    <property type="match status" value="1"/>
</dbReference>
<keyword evidence="4" id="KW-0547">Nucleotide-binding</keyword>
<sequence length="936" mass="106188">MARSARVQASDATDFREHVEHSLVTAGSPSAHQGSFIPRQILRSYLTPDRLRKLLARPGDQDAVQNGYLTVFSILFFIGKGVYITYFIPHERYADEHLPFERTDHWPPECQEFFQQFFEAQWKFCPQPLRKLRLNDSRFPQEAIVPIIKCELLKDGFYSNTYKVDIHPEYDLLTDAASGDSDGPTTNTYVLKTCRERDASNHHREVEAYRSLMNQHDVSHLIARFHGSWIQNQTYHMLLEYVSGGTLSDFEKRTKAPSTNEDIVKFWENLVELVKPVSRIHRLPRSDQENKYLQGIHHDIKPANILVTEPAGPSKFDVTFKLADLGLTDFVEMAKTGEELNRRDAHGTQMYSAPECYRDDAFTEKSIIQAEPSKDIWSLGCVFSEAAVWSVLDSDGLEDYRILRTARTSLVPELKDTAYSGCFHDTTKVLDAVTTMHGRVSEERRQNDHIVSNMIMIIDEMLEDKNERPDAMKLLKLFGKALEKAKNLTGAKSRSEKQPDDIDDASFPEPYRTRDLDVFRAYPPELPPEEICGMGLGIASTSPQSPCSFGASTRRNSNGSHPNSWMLQRYHSDYPRNSVASSPQILHRKSTSNHNGRHSSGSGHLFSSGSPTARRNSGKTYEPTLEEDEITPVTNGYPITKRRVSLISQHASNANAAHSSISPPSLPDPITMRNGTGTDIQKKDCPTVSVGKVLAWIAEKKKNHNIAPLEGHENLGRLHGRDQVFLIDNSRTMKDHWDKVKDTLNALGYLVKRSDLDGIDLYFTNSPEEGHSKHMKKLIKVFNGVHPGGECNMKVALGKILERYPERIKEQDKVLFSRKRKKQKWGLSVYVFTDAQWNGHDELCGVHEPIATLVNKLIKHEMLEHHVGIQFIRFGNDAVGARRLERLDSGLRDFGVSKDIVDTEDFDGDVWKMLFGLFDPAYDNDPPRPYPTPGTM</sequence>
<keyword evidence="5 11" id="KW-0418">Kinase</keyword>
<comment type="catalytic activity">
    <reaction evidence="7">
        <text>L-threonyl-[protein] + ATP = O-phospho-L-threonyl-[protein] + ADP + H(+)</text>
        <dbReference type="Rhea" id="RHEA:46608"/>
        <dbReference type="Rhea" id="RHEA-COMP:11060"/>
        <dbReference type="Rhea" id="RHEA-COMP:11605"/>
        <dbReference type="ChEBI" id="CHEBI:15378"/>
        <dbReference type="ChEBI" id="CHEBI:30013"/>
        <dbReference type="ChEBI" id="CHEBI:30616"/>
        <dbReference type="ChEBI" id="CHEBI:61977"/>
        <dbReference type="ChEBI" id="CHEBI:456216"/>
        <dbReference type="EC" id="2.7.11.1"/>
    </reaction>
</comment>
<dbReference type="InterPro" id="IPR050660">
    <property type="entry name" value="NEK_Ser/Thr_kinase"/>
</dbReference>
<dbReference type="SUPFAM" id="SSF53300">
    <property type="entry name" value="vWA-like"/>
    <property type="match status" value="1"/>
</dbReference>
<dbReference type="InterPro" id="IPR000719">
    <property type="entry name" value="Prot_kinase_dom"/>
</dbReference>
<protein>
    <recommendedName>
        <fullName evidence="1">non-specific serine/threonine protein kinase</fullName>
        <ecNumber evidence="1">2.7.11.1</ecNumber>
    </recommendedName>
</protein>
<evidence type="ECO:0000256" key="9">
    <source>
        <dbReference type="SAM" id="MobiDB-lite"/>
    </source>
</evidence>
<dbReference type="Proteomes" id="UP000799757">
    <property type="component" value="Unassembled WGS sequence"/>
</dbReference>
<feature type="compositionally biased region" description="Low complexity" evidence="9">
    <location>
        <begin position="598"/>
        <end position="610"/>
    </location>
</feature>
<evidence type="ECO:0000256" key="2">
    <source>
        <dbReference type="ARBA" id="ARBA00022527"/>
    </source>
</evidence>
<accession>A0A6A6XB17</accession>
<dbReference type="AlphaFoldDB" id="A0A6A6XB17"/>
<dbReference type="GO" id="GO:0005524">
    <property type="term" value="F:ATP binding"/>
    <property type="evidence" value="ECO:0007669"/>
    <property type="project" value="UniProtKB-KW"/>
</dbReference>
<feature type="compositionally biased region" description="Basic residues" evidence="9">
    <location>
        <begin position="586"/>
        <end position="597"/>
    </location>
</feature>
<evidence type="ECO:0000313" key="12">
    <source>
        <dbReference type="Proteomes" id="UP000799757"/>
    </source>
</evidence>
<evidence type="ECO:0000313" key="11">
    <source>
        <dbReference type="EMBL" id="KAF2793632.1"/>
    </source>
</evidence>
<evidence type="ECO:0000256" key="3">
    <source>
        <dbReference type="ARBA" id="ARBA00022679"/>
    </source>
</evidence>
<dbReference type="SUPFAM" id="SSF56112">
    <property type="entry name" value="Protein kinase-like (PK-like)"/>
    <property type="match status" value="1"/>
</dbReference>
<evidence type="ECO:0000256" key="6">
    <source>
        <dbReference type="ARBA" id="ARBA00022840"/>
    </source>
</evidence>
<gene>
    <name evidence="11" type="ORF">K505DRAFT_385304</name>
</gene>
<dbReference type="InterPro" id="IPR011009">
    <property type="entry name" value="Kinase-like_dom_sf"/>
</dbReference>
<name>A0A6A6XB17_9PLEO</name>
<dbReference type="CDD" id="cd00180">
    <property type="entry name" value="PKc"/>
    <property type="match status" value="1"/>
</dbReference>
<keyword evidence="3" id="KW-0808">Transferase</keyword>
<evidence type="ECO:0000256" key="7">
    <source>
        <dbReference type="ARBA" id="ARBA00047899"/>
    </source>
</evidence>
<organism evidence="11 12">
    <name type="scientific">Melanomma pulvis-pyrius CBS 109.77</name>
    <dbReference type="NCBI Taxonomy" id="1314802"/>
    <lineage>
        <taxon>Eukaryota</taxon>
        <taxon>Fungi</taxon>
        <taxon>Dikarya</taxon>
        <taxon>Ascomycota</taxon>
        <taxon>Pezizomycotina</taxon>
        <taxon>Dothideomycetes</taxon>
        <taxon>Pleosporomycetidae</taxon>
        <taxon>Pleosporales</taxon>
        <taxon>Melanommataceae</taxon>
        <taxon>Melanomma</taxon>
    </lineage>
</organism>
<proteinExistence type="predicted"/>
<evidence type="ECO:0000256" key="4">
    <source>
        <dbReference type="ARBA" id="ARBA00022741"/>
    </source>
</evidence>
<evidence type="ECO:0000259" key="10">
    <source>
        <dbReference type="PROSITE" id="PS50011"/>
    </source>
</evidence>
<feature type="region of interest" description="Disordered" evidence="9">
    <location>
        <begin position="543"/>
        <end position="564"/>
    </location>
</feature>
<keyword evidence="6" id="KW-0067">ATP-binding</keyword>
<dbReference type="EMBL" id="MU001920">
    <property type="protein sequence ID" value="KAF2793632.1"/>
    <property type="molecule type" value="Genomic_DNA"/>
</dbReference>
<dbReference type="EC" id="2.7.11.1" evidence="1"/>